<gene>
    <name evidence="4" type="ORF">L207DRAFT_531525</name>
</gene>
<organism evidence="4 5">
    <name type="scientific">Hyaloscypha variabilis (strain UAMH 11265 / GT02V1 / F)</name>
    <name type="common">Meliniomyces variabilis</name>
    <dbReference type="NCBI Taxonomy" id="1149755"/>
    <lineage>
        <taxon>Eukaryota</taxon>
        <taxon>Fungi</taxon>
        <taxon>Dikarya</taxon>
        <taxon>Ascomycota</taxon>
        <taxon>Pezizomycotina</taxon>
        <taxon>Leotiomycetes</taxon>
        <taxon>Helotiales</taxon>
        <taxon>Hyaloscyphaceae</taxon>
        <taxon>Hyaloscypha</taxon>
        <taxon>Hyaloscypha variabilis</taxon>
    </lineage>
</organism>
<evidence type="ECO:0000313" key="4">
    <source>
        <dbReference type="EMBL" id="PMD37207.1"/>
    </source>
</evidence>
<feature type="transmembrane region" description="Helical" evidence="2">
    <location>
        <begin position="201"/>
        <end position="224"/>
    </location>
</feature>
<keyword evidence="3" id="KW-0732">Signal</keyword>
<feature type="region of interest" description="Disordered" evidence="1">
    <location>
        <begin position="234"/>
        <end position="323"/>
    </location>
</feature>
<evidence type="ECO:0000313" key="5">
    <source>
        <dbReference type="Proteomes" id="UP000235786"/>
    </source>
</evidence>
<accession>A0A2J6RFA8</accession>
<dbReference type="AlphaFoldDB" id="A0A2J6RFA8"/>
<dbReference type="OrthoDB" id="3793150at2759"/>
<dbReference type="Proteomes" id="UP000235786">
    <property type="component" value="Unassembled WGS sequence"/>
</dbReference>
<evidence type="ECO:0000256" key="1">
    <source>
        <dbReference type="SAM" id="MobiDB-lite"/>
    </source>
</evidence>
<reference evidence="4 5" key="1">
    <citation type="submission" date="2016-04" db="EMBL/GenBank/DDBJ databases">
        <title>A degradative enzymes factory behind the ericoid mycorrhizal symbiosis.</title>
        <authorList>
            <consortium name="DOE Joint Genome Institute"/>
            <person name="Martino E."/>
            <person name="Morin E."/>
            <person name="Grelet G."/>
            <person name="Kuo A."/>
            <person name="Kohler A."/>
            <person name="Daghino S."/>
            <person name="Barry K."/>
            <person name="Choi C."/>
            <person name="Cichocki N."/>
            <person name="Clum A."/>
            <person name="Copeland A."/>
            <person name="Hainaut M."/>
            <person name="Haridas S."/>
            <person name="Labutti K."/>
            <person name="Lindquist E."/>
            <person name="Lipzen A."/>
            <person name="Khouja H.-R."/>
            <person name="Murat C."/>
            <person name="Ohm R."/>
            <person name="Olson A."/>
            <person name="Spatafora J."/>
            <person name="Veneault-Fourrey C."/>
            <person name="Henrissat B."/>
            <person name="Grigoriev I."/>
            <person name="Martin F."/>
            <person name="Perotto S."/>
        </authorList>
    </citation>
    <scope>NUCLEOTIDE SEQUENCE [LARGE SCALE GENOMIC DNA]</scope>
    <source>
        <strain evidence="4 5">F</strain>
    </source>
</reference>
<keyword evidence="5" id="KW-1185">Reference proteome</keyword>
<keyword evidence="2" id="KW-1133">Transmembrane helix</keyword>
<evidence type="ECO:0000256" key="3">
    <source>
        <dbReference type="SAM" id="SignalP"/>
    </source>
</evidence>
<protein>
    <recommendedName>
        <fullName evidence="6">Extracellular membrane protein CFEM domain-containing protein</fullName>
    </recommendedName>
</protein>
<evidence type="ECO:0000256" key="2">
    <source>
        <dbReference type="SAM" id="Phobius"/>
    </source>
</evidence>
<proteinExistence type="predicted"/>
<feature type="signal peptide" evidence="3">
    <location>
        <begin position="1"/>
        <end position="22"/>
    </location>
</feature>
<keyword evidence="2" id="KW-0812">Transmembrane</keyword>
<feature type="compositionally biased region" description="Polar residues" evidence="1">
    <location>
        <begin position="236"/>
        <end position="253"/>
    </location>
</feature>
<keyword evidence="2" id="KW-0472">Membrane</keyword>
<name>A0A2J6RFA8_HYAVF</name>
<evidence type="ECO:0008006" key="6">
    <source>
        <dbReference type="Google" id="ProtNLM"/>
    </source>
</evidence>
<dbReference type="EMBL" id="KZ613949">
    <property type="protein sequence ID" value="PMD37207.1"/>
    <property type="molecule type" value="Genomic_DNA"/>
</dbReference>
<feature type="chain" id="PRO_5014425451" description="Extracellular membrane protein CFEM domain-containing protein" evidence="3">
    <location>
        <begin position="23"/>
        <end position="345"/>
    </location>
</feature>
<feature type="compositionally biased region" description="Pro residues" evidence="1">
    <location>
        <begin position="270"/>
        <end position="288"/>
    </location>
</feature>
<sequence length="345" mass="35556">MSSAKMFLNFAILFSLSTSALAVSTTALLSVSIQSDDDYLALRNCAATCVVDLPAAIGCKAAGGFYVTYYNSYFCNEGFIPLATSYLGNCISSACSGGGVDYPAAVTVYEDYCVTAGYPMNNVAQPTAAPSVVPSTVTAANGQASTVLFTITPTGTTETQTLVSTPAAITLSTKSIGPSGSQGTSVNTQTTAPKSLDIGPIIGGAVGGVFIIGIAATIITWMILQEKRKRRAMETSVATTGPTFYPAPSQTSAPMRPKLQEGLILTGSPSPRPSAAPTPVPTRVPVPRPADVAGGMIPLSPATLHPRRNSTPGPPGYNEHHSRDMPEFMQPVQEMQGVGGLGAGH</sequence>